<reference evidence="1 3" key="1">
    <citation type="journal article" date="2019" name="Microbiol. Resour. Announc.">
        <title>The Genome Sequence of the Halobacterium salinarum Type Strain Is Closely Related to That of Laboratory Strains NRC-1 and R1.</title>
        <authorList>
            <person name="Pfeiffer F."/>
            <person name="Marchfelder A."/>
            <person name="Habermann B."/>
            <person name="Dyall-Smith M.L."/>
        </authorList>
    </citation>
    <scope>NUCLEOTIDE SEQUENCE [LARGE SCALE GENOMIC DNA]</scope>
    <source>
        <strain evidence="1">91-R6</strain>
        <strain evidence="3">ATCC 33171 / DSM 3754 / JCM 8978 / NBRC 102687 / NCIMB 764 / 91-R6</strain>
    </source>
</reference>
<dbReference type="Gene3D" id="2.60.120.1140">
    <property type="entry name" value="Protein of unknown function DUF192"/>
    <property type="match status" value="1"/>
</dbReference>
<organism evidence="1 3">
    <name type="scientific">Halobacterium salinarum (strain ATCC 33171 / DSM 3754 / JCM 8978 / NBRC 102687 / NCIMB 764 / 91-R6)</name>
    <dbReference type="NCBI Taxonomy" id="2597657"/>
    <lineage>
        <taxon>Archaea</taxon>
        <taxon>Methanobacteriati</taxon>
        <taxon>Methanobacteriota</taxon>
        <taxon>Stenosarchaea group</taxon>
        <taxon>Halobacteria</taxon>
        <taxon>Halobacteriales</taxon>
        <taxon>Halobacteriaceae</taxon>
        <taxon>Halobacterium</taxon>
    </lineage>
</organism>
<dbReference type="InterPro" id="IPR003795">
    <property type="entry name" value="DUF192"/>
</dbReference>
<dbReference type="EMBL" id="CP038631">
    <property type="protein sequence ID" value="QCC44029.1"/>
    <property type="molecule type" value="Genomic_DNA"/>
</dbReference>
<dbReference type="PANTHER" id="PTHR37953">
    <property type="entry name" value="UPF0127 PROTEIN MJ1496"/>
    <property type="match status" value="1"/>
</dbReference>
<dbReference type="RefSeq" id="WP_244289010.1">
    <property type="nucleotide sequence ID" value="NZ_VRYN01000002.1"/>
</dbReference>
<sequence>MRWTALVVAVFVVVAGCGGSPMAAQDPPSTPEPGDAPTVTVVDADTGVEHGSVAVAVAATRGERYTGLSTRESLSADEGMLFVHERAGSRAYVMRSMAFPIDIIYVGADRNITSIHHATVPDGDGPLTRYEGHGKWVLEVSLNWTAAHNVSVGDRVRIPAAGE</sequence>
<dbReference type="PANTHER" id="PTHR37953:SF1">
    <property type="entry name" value="UPF0127 PROTEIN MJ1496"/>
    <property type="match status" value="1"/>
</dbReference>
<accession>A0A4D6GQQ5</accession>
<evidence type="ECO:0000313" key="2">
    <source>
        <dbReference type="EMBL" id="TYO76925.1"/>
    </source>
</evidence>
<protein>
    <submittedName>
        <fullName evidence="1">DUF192 family protein</fullName>
    </submittedName>
</protein>
<gene>
    <name evidence="2" type="ORF">APQ99_01571</name>
    <name evidence="1" type="ORF">HBSAL_01470</name>
</gene>
<dbReference type="InterPro" id="IPR038695">
    <property type="entry name" value="Saro_0823-like_sf"/>
</dbReference>
<dbReference type="EMBL" id="VRYN01000002">
    <property type="protein sequence ID" value="TYO76925.1"/>
    <property type="molecule type" value="Genomic_DNA"/>
</dbReference>
<dbReference type="GeneID" id="89341770"/>
<dbReference type="Proteomes" id="UP000323075">
    <property type="component" value="Unassembled WGS sequence"/>
</dbReference>
<evidence type="ECO:0000313" key="3">
    <source>
        <dbReference type="Proteomes" id="UP000296216"/>
    </source>
</evidence>
<proteinExistence type="predicted"/>
<evidence type="ECO:0000313" key="4">
    <source>
        <dbReference type="Proteomes" id="UP000323075"/>
    </source>
</evidence>
<dbReference type="Pfam" id="PF02643">
    <property type="entry name" value="DUF192"/>
    <property type="match status" value="1"/>
</dbReference>
<reference evidence="2 4" key="2">
    <citation type="submission" date="2019-07" db="EMBL/GenBank/DDBJ databases">
        <title>Genomic Encyclopedia of Archaeal and Bacterial Type Strains, Phase II (KMG-II): from individual species to whole genera.</title>
        <authorList>
            <person name="Goeker M."/>
        </authorList>
    </citation>
    <scope>NUCLEOTIDE SEQUENCE [LARGE SCALE GENOMIC DNA]</scope>
    <source>
        <strain evidence="2 4">DSM 3754</strain>
    </source>
</reference>
<reference evidence="1" key="3">
    <citation type="journal article" name="MicrobiologyOpen">
        <title>Whole-genome comparison between the type strain of Halobacterium salinarum (DSM 3754(T)) and the laboratory strains R1 and NRC-1.</title>
        <authorList>
            <person name="Pfeiffer F."/>
            <person name="Losensky G."/>
            <person name="Marchfelder A."/>
            <person name="Habermann B."/>
            <person name="Dyall-Smith M."/>
        </authorList>
    </citation>
    <scope>NUCLEOTIDE SEQUENCE</scope>
    <source>
        <strain evidence="1">91-R6</strain>
    </source>
</reference>
<dbReference type="Proteomes" id="UP000296216">
    <property type="component" value="Chromosome"/>
</dbReference>
<name>A0A4D6GQQ5_HALS9</name>
<evidence type="ECO:0000313" key="1">
    <source>
        <dbReference type="EMBL" id="QCC44029.1"/>
    </source>
</evidence>
<dbReference type="AlphaFoldDB" id="A0A4D6GQQ5"/>
<dbReference type="PROSITE" id="PS51257">
    <property type="entry name" value="PROKAR_LIPOPROTEIN"/>
    <property type="match status" value="1"/>
</dbReference>